<dbReference type="Proteomes" id="UP000054248">
    <property type="component" value="Unassembled WGS sequence"/>
</dbReference>
<dbReference type="Gene3D" id="3.40.1090.10">
    <property type="entry name" value="Cytosolic phospholipase A2 catalytic domain"/>
    <property type="match status" value="2"/>
</dbReference>
<keyword evidence="7" id="KW-1133">Transmembrane helix</keyword>
<dbReference type="SUPFAM" id="SSF52151">
    <property type="entry name" value="FabD/lysophospholipase-like"/>
    <property type="match status" value="1"/>
</dbReference>
<dbReference type="PANTHER" id="PTHR14226">
    <property type="entry name" value="NEUROPATHY TARGET ESTERASE/SWISS CHEESE D.MELANOGASTER"/>
    <property type="match status" value="1"/>
</dbReference>
<feature type="active site" description="Nucleophile" evidence="5">
    <location>
        <position position="299"/>
    </location>
</feature>
<dbReference type="InterPro" id="IPR002641">
    <property type="entry name" value="PNPLA_dom"/>
</dbReference>
<dbReference type="HOGENOM" id="CLU_009031_2_1_1"/>
<organism evidence="9 10">
    <name type="scientific">Tulasnella calospora MUT 4182</name>
    <dbReference type="NCBI Taxonomy" id="1051891"/>
    <lineage>
        <taxon>Eukaryota</taxon>
        <taxon>Fungi</taxon>
        <taxon>Dikarya</taxon>
        <taxon>Basidiomycota</taxon>
        <taxon>Agaricomycotina</taxon>
        <taxon>Agaricomycetes</taxon>
        <taxon>Cantharellales</taxon>
        <taxon>Tulasnellaceae</taxon>
        <taxon>Tulasnella</taxon>
    </lineage>
</organism>
<comment type="similarity">
    <text evidence="1">Belongs to the PLPL family.</text>
</comment>
<dbReference type="GO" id="GO:0016042">
    <property type="term" value="P:lipid catabolic process"/>
    <property type="evidence" value="ECO:0007669"/>
    <property type="project" value="UniProtKB-UniRule"/>
</dbReference>
<dbReference type="PANTHER" id="PTHR14226:SF66">
    <property type="entry name" value="TRIACYLGLYCEROL LIPASE PTL2"/>
    <property type="match status" value="1"/>
</dbReference>
<feature type="compositionally biased region" description="Basic and acidic residues" evidence="6">
    <location>
        <begin position="611"/>
        <end position="626"/>
    </location>
</feature>
<dbReference type="PROSITE" id="PS51635">
    <property type="entry name" value="PNPLA"/>
    <property type="match status" value="1"/>
</dbReference>
<evidence type="ECO:0000256" key="2">
    <source>
        <dbReference type="ARBA" id="ARBA00022801"/>
    </source>
</evidence>
<evidence type="ECO:0000256" key="3">
    <source>
        <dbReference type="ARBA" id="ARBA00022963"/>
    </source>
</evidence>
<gene>
    <name evidence="9" type="ORF">M407DRAFT_25511</name>
</gene>
<keyword evidence="10" id="KW-1185">Reference proteome</keyword>
<dbReference type="GO" id="GO:0004806">
    <property type="term" value="F:triacylglycerol lipase activity"/>
    <property type="evidence" value="ECO:0007669"/>
    <property type="project" value="InterPro"/>
</dbReference>
<dbReference type="STRING" id="1051891.A0A0C3QHG0"/>
<reference evidence="10" key="2">
    <citation type="submission" date="2015-01" db="EMBL/GenBank/DDBJ databases">
        <title>Evolutionary Origins and Diversification of the Mycorrhizal Mutualists.</title>
        <authorList>
            <consortium name="DOE Joint Genome Institute"/>
            <consortium name="Mycorrhizal Genomics Consortium"/>
            <person name="Kohler A."/>
            <person name="Kuo A."/>
            <person name="Nagy L.G."/>
            <person name="Floudas D."/>
            <person name="Copeland A."/>
            <person name="Barry K.W."/>
            <person name="Cichocki N."/>
            <person name="Veneault-Fourrey C."/>
            <person name="LaButti K."/>
            <person name="Lindquist E.A."/>
            <person name="Lipzen A."/>
            <person name="Lundell T."/>
            <person name="Morin E."/>
            <person name="Murat C."/>
            <person name="Riley R."/>
            <person name="Ohm R."/>
            <person name="Sun H."/>
            <person name="Tunlid A."/>
            <person name="Henrissat B."/>
            <person name="Grigoriev I.V."/>
            <person name="Hibbett D.S."/>
            <person name="Martin F."/>
        </authorList>
    </citation>
    <scope>NUCLEOTIDE SEQUENCE [LARGE SCALE GENOMIC DNA]</scope>
    <source>
        <strain evidence="10">MUT 4182</strain>
    </source>
</reference>
<accession>A0A0C3QHG0</accession>
<proteinExistence type="inferred from homology"/>
<reference evidence="9 10" key="1">
    <citation type="submission" date="2014-04" db="EMBL/GenBank/DDBJ databases">
        <authorList>
            <consortium name="DOE Joint Genome Institute"/>
            <person name="Kuo A."/>
            <person name="Girlanda M."/>
            <person name="Perotto S."/>
            <person name="Kohler A."/>
            <person name="Nagy L.G."/>
            <person name="Floudas D."/>
            <person name="Copeland A."/>
            <person name="Barry K.W."/>
            <person name="Cichocki N."/>
            <person name="Veneault-Fourrey C."/>
            <person name="LaButti K."/>
            <person name="Lindquist E.A."/>
            <person name="Lipzen A."/>
            <person name="Lundell T."/>
            <person name="Morin E."/>
            <person name="Murat C."/>
            <person name="Sun H."/>
            <person name="Tunlid A."/>
            <person name="Henrissat B."/>
            <person name="Grigoriev I.V."/>
            <person name="Hibbett D.S."/>
            <person name="Martin F."/>
            <person name="Nordberg H.P."/>
            <person name="Cantor M.N."/>
            <person name="Hua S.X."/>
        </authorList>
    </citation>
    <scope>NUCLEOTIDE SEQUENCE [LARGE SCALE GENOMIC DNA]</scope>
    <source>
        <strain evidence="9 10">MUT 4182</strain>
    </source>
</reference>
<evidence type="ECO:0000256" key="5">
    <source>
        <dbReference type="PROSITE-ProRule" id="PRU01161"/>
    </source>
</evidence>
<evidence type="ECO:0000256" key="4">
    <source>
        <dbReference type="ARBA" id="ARBA00023098"/>
    </source>
</evidence>
<feature type="region of interest" description="Disordered" evidence="6">
    <location>
        <begin position="27"/>
        <end position="54"/>
    </location>
</feature>
<keyword evidence="3 5" id="KW-0442">Lipid degradation</keyword>
<feature type="compositionally biased region" description="Acidic residues" evidence="6">
    <location>
        <begin position="883"/>
        <end position="895"/>
    </location>
</feature>
<feature type="compositionally biased region" description="Basic and acidic residues" evidence="6">
    <location>
        <begin position="847"/>
        <end position="860"/>
    </location>
</feature>
<dbReference type="Pfam" id="PF01734">
    <property type="entry name" value="Patatin"/>
    <property type="match status" value="1"/>
</dbReference>
<dbReference type="GO" id="GO:0006641">
    <property type="term" value="P:triglyceride metabolic process"/>
    <property type="evidence" value="ECO:0007669"/>
    <property type="project" value="UniProtKB-ARBA"/>
</dbReference>
<dbReference type="InterPro" id="IPR021771">
    <property type="entry name" value="Triacylglycerol_lipase_N"/>
</dbReference>
<dbReference type="OrthoDB" id="15478at2759"/>
<feature type="compositionally biased region" description="Polar residues" evidence="6">
    <location>
        <begin position="34"/>
        <end position="45"/>
    </location>
</feature>
<protein>
    <recommendedName>
        <fullName evidence="8">PNPLA domain-containing protein</fullName>
    </recommendedName>
</protein>
<evidence type="ECO:0000256" key="7">
    <source>
        <dbReference type="SAM" id="Phobius"/>
    </source>
</evidence>
<feature type="transmembrane region" description="Helical" evidence="7">
    <location>
        <begin position="92"/>
        <end position="112"/>
    </location>
</feature>
<feature type="compositionally biased region" description="Polar residues" evidence="6">
    <location>
        <begin position="690"/>
        <end position="701"/>
    </location>
</feature>
<evidence type="ECO:0000313" key="10">
    <source>
        <dbReference type="Proteomes" id="UP000054248"/>
    </source>
</evidence>
<sequence>MASDDIWTKDYVNEEHLQAFAAALAQDDEGPTSEVPNSPLVSSRPNHPHHAERTQKISAVSDFAPIHSRVKRKKRRGEVRGKQGVWYHILRWPLLALIFSVIYGEFGLYVFIRQCVNMFEWLVGRGKKGVLRKKLRVARTYEEWKETAKELDEYMGYNEWKKEPEDPFYDYNLIKKVLRSLRTLRDQDDAHGVLGVLEVCIRANFGGIESYRLYSETYYKTKDLIEAYTTEVERALAYVRETPKLSTEEKRRFFRGANTNLGSSALCLSGGASFGYYHLGVARAFLDAKMLPRVIAGTSAGGLVAALVCTHTDEELETLLVPRLADHITACEDSIGVWTRRFWKTGARFDTVEWARKSAFFTRGSLTFREAYELTGRVLNVSVIPFSRYSPTKLLNHLTSPDCVIWSAIIASAAVPGILNPVVLMQKTKTGSIVPWNWGTRFKDGSLRVDIPLQSLNLLFNVNYPVVSQVNPHVHLFNFSARGSAGKPVAHRKGKGWRGGFILSAAEQYLKLELTKNFKVIRDLELLPQILGQDWSSVFLQRFDGVVTIWPRSRIRDWFRLLTDPDRQELERMMHVGQLVSWPKLHMIENRYRLEREIYRGRVAVRQALASRERSRVPPDTDHGADLDTAGAGPSTVVANGRPAGPVRGRSPWPSATSSQLPVESEAEAGYRAQLDPRLWRRSGDGADAASSNTPTPNTNGAVRRRWANSYVQDQADEDDEDEDETSRSPPPRPPSPNVNRMQRSGSFLERLRTQSFPHLSFGRIPHPFGRATAHESAPQRPPPTPYIHGSGDVPSNDRYDSSETDDEPDVPWSGAAMSPRTGSRMSLGDASLGLSFLSSPSMNRGKGKDPENGDAMMHDLDEEGSLSERDGLPDAGGVAEGLEAEAATEPDNDEPVPPQQDHDV</sequence>
<dbReference type="AlphaFoldDB" id="A0A0C3QHG0"/>
<dbReference type="InterPro" id="IPR050301">
    <property type="entry name" value="NTE"/>
</dbReference>
<feature type="domain" description="PNPLA" evidence="8">
    <location>
        <begin position="266"/>
        <end position="457"/>
    </location>
</feature>
<dbReference type="Pfam" id="PF11815">
    <property type="entry name" value="DUF3336"/>
    <property type="match status" value="1"/>
</dbReference>
<keyword evidence="2 5" id="KW-0378">Hydrolase</keyword>
<feature type="active site" description="Proton acceptor" evidence="5">
    <location>
        <position position="444"/>
    </location>
</feature>
<dbReference type="CDD" id="cd07232">
    <property type="entry name" value="Pat_PLPL"/>
    <property type="match status" value="1"/>
</dbReference>
<evidence type="ECO:0000256" key="1">
    <source>
        <dbReference type="ARBA" id="ARBA00006104"/>
    </source>
</evidence>
<feature type="region of interest" description="Disordered" evidence="6">
    <location>
        <begin position="760"/>
        <end position="905"/>
    </location>
</feature>
<dbReference type="InterPro" id="IPR016035">
    <property type="entry name" value="Acyl_Trfase/lysoPLipase"/>
</dbReference>
<feature type="short sequence motif" description="GXSXG" evidence="5">
    <location>
        <begin position="297"/>
        <end position="301"/>
    </location>
</feature>
<evidence type="ECO:0000313" key="9">
    <source>
        <dbReference type="EMBL" id="KIO25184.1"/>
    </source>
</evidence>
<keyword evidence="7" id="KW-0812">Transmembrane</keyword>
<evidence type="ECO:0000256" key="6">
    <source>
        <dbReference type="SAM" id="MobiDB-lite"/>
    </source>
</evidence>
<keyword evidence="7" id="KW-0472">Membrane</keyword>
<evidence type="ECO:0000259" key="8">
    <source>
        <dbReference type="PROSITE" id="PS51635"/>
    </source>
</evidence>
<comment type="caution">
    <text evidence="5">Lacks conserved residue(s) required for the propagation of feature annotation.</text>
</comment>
<feature type="compositionally biased region" description="Acidic residues" evidence="6">
    <location>
        <begin position="715"/>
        <end position="725"/>
    </location>
</feature>
<feature type="region of interest" description="Disordered" evidence="6">
    <location>
        <begin position="610"/>
        <end position="742"/>
    </location>
</feature>
<keyword evidence="4 5" id="KW-0443">Lipid metabolism</keyword>
<name>A0A0C3QHG0_9AGAM</name>
<dbReference type="EMBL" id="KN823047">
    <property type="protein sequence ID" value="KIO25184.1"/>
    <property type="molecule type" value="Genomic_DNA"/>
</dbReference>